<feature type="domain" description="Histidine kinase" evidence="11">
    <location>
        <begin position="602"/>
        <end position="811"/>
    </location>
</feature>
<dbReference type="Pfam" id="PF00512">
    <property type="entry name" value="HisKA"/>
    <property type="match status" value="1"/>
</dbReference>
<dbReference type="InterPro" id="IPR003439">
    <property type="entry name" value="ABC_transporter-like_ATP-bd"/>
</dbReference>
<name>A0A1H2JQX3_9ACTN</name>
<reference evidence="14" key="1">
    <citation type="submission" date="2016-10" db="EMBL/GenBank/DDBJ databases">
        <authorList>
            <person name="Varghese N."/>
            <person name="Submissions S."/>
        </authorList>
    </citation>
    <scope>NUCLEOTIDE SEQUENCE [LARGE SCALE GENOMIC DNA]</scope>
    <source>
        <strain evidence="14">DSM 45079</strain>
    </source>
</reference>
<comment type="subcellular location">
    <subcellularLocation>
        <location evidence="2">Cell membrane</location>
    </subcellularLocation>
</comment>
<dbReference type="Gene3D" id="3.30.450.40">
    <property type="match status" value="1"/>
</dbReference>
<gene>
    <name evidence="13" type="ORF">SAMN04488563_2985</name>
</gene>
<evidence type="ECO:0000256" key="10">
    <source>
        <dbReference type="SAM" id="MobiDB-lite"/>
    </source>
</evidence>
<keyword evidence="4" id="KW-0597">Phosphoprotein</keyword>
<comment type="catalytic activity">
    <reaction evidence="1">
        <text>ATP + protein L-histidine = ADP + protein N-phospho-L-histidine.</text>
        <dbReference type="EC" id="2.7.13.3"/>
    </reaction>
</comment>
<keyword evidence="9" id="KW-0902">Two-component regulatory system</keyword>
<dbReference type="PRINTS" id="PR00344">
    <property type="entry name" value="BCTRLSENSOR"/>
</dbReference>
<evidence type="ECO:0000259" key="11">
    <source>
        <dbReference type="PROSITE" id="PS50109"/>
    </source>
</evidence>
<dbReference type="InterPro" id="IPR050107">
    <property type="entry name" value="ABC_carbohydrate_import_ATPase"/>
</dbReference>
<protein>
    <recommendedName>
        <fullName evidence="3">histidine kinase</fullName>
        <ecNumber evidence="3">2.7.13.3</ecNumber>
    </recommendedName>
</protein>
<dbReference type="Pfam" id="PF02518">
    <property type="entry name" value="HATPase_c"/>
    <property type="match status" value="1"/>
</dbReference>
<keyword evidence="8" id="KW-0067">ATP-binding</keyword>
<dbReference type="InterPro" id="IPR036097">
    <property type="entry name" value="HisK_dim/P_sf"/>
</dbReference>
<dbReference type="EMBL" id="LT629791">
    <property type="protein sequence ID" value="SDU58899.1"/>
    <property type="molecule type" value="Genomic_DNA"/>
</dbReference>
<feature type="domain" description="ABC transporter" evidence="12">
    <location>
        <begin position="31"/>
        <end position="259"/>
    </location>
</feature>
<dbReference type="InterPro" id="IPR003594">
    <property type="entry name" value="HATPase_dom"/>
</dbReference>
<dbReference type="SMART" id="SM00065">
    <property type="entry name" value="GAF"/>
    <property type="match status" value="1"/>
</dbReference>
<dbReference type="GO" id="GO:0005886">
    <property type="term" value="C:plasma membrane"/>
    <property type="evidence" value="ECO:0007669"/>
    <property type="project" value="UniProtKB-SubCell"/>
</dbReference>
<dbReference type="CDD" id="cd00082">
    <property type="entry name" value="HisKA"/>
    <property type="match status" value="1"/>
</dbReference>
<keyword evidence="7" id="KW-0418">Kinase</keyword>
<dbReference type="GO" id="GO:0000155">
    <property type="term" value="F:phosphorelay sensor kinase activity"/>
    <property type="evidence" value="ECO:0007669"/>
    <property type="project" value="InterPro"/>
</dbReference>
<dbReference type="PROSITE" id="PS50109">
    <property type="entry name" value="HIS_KIN"/>
    <property type="match status" value="1"/>
</dbReference>
<organism evidence="13 14">
    <name type="scientific">Jiangella alkaliphila</name>
    <dbReference type="NCBI Taxonomy" id="419479"/>
    <lineage>
        <taxon>Bacteria</taxon>
        <taxon>Bacillati</taxon>
        <taxon>Actinomycetota</taxon>
        <taxon>Actinomycetes</taxon>
        <taxon>Jiangellales</taxon>
        <taxon>Jiangellaceae</taxon>
        <taxon>Jiangella</taxon>
    </lineage>
</organism>
<dbReference type="EC" id="2.7.13.3" evidence="3"/>
<dbReference type="PROSITE" id="PS50893">
    <property type="entry name" value="ABC_TRANSPORTER_2"/>
    <property type="match status" value="1"/>
</dbReference>
<dbReference type="InterPro" id="IPR005467">
    <property type="entry name" value="His_kinase_dom"/>
</dbReference>
<keyword evidence="6" id="KW-0547">Nucleotide-binding</keyword>
<dbReference type="SUPFAM" id="SSF52540">
    <property type="entry name" value="P-loop containing nucleoside triphosphate hydrolases"/>
    <property type="match status" value="1"/>
</dbReference>
<dbReference type="GO" id="GO:0005524">
    <property type="term" value="F:ATP binding"/>
    <property type="evidence" value="ECO:0007669"/>
    <property type="project" value="UniProtKB-KW"/>
</dbReference>
<sequence>MAADREVSRQRGDDSGMTDGDGRRGTAGPILELRGVTKRYGRLRALDGVSLSVRGGEIVAVVGENGAGKSTLVRCITGDTDVDEGQVEVQATAGVARAPVAVVWQDLGLCDDLDVVANIFLGREHSRVLLAEGRMAADARHALERFGSQLTDVRARVDTLSRGQRQEVALARALSTGADLLVLDEPTASLSVLRRAEIMRVLGGLRDDGRAILLVSHDLDEVFALADRIVVLRHGRIVATVSPAEVHSDDVAALMSGIETESAARRQLNRLKSLVEQLSAADPAASLPLVVSATAAALDQDMLCVHLLDRAPRGPLLRRTAAIGVPPALAEDAALVPVGSAGGLVGTAAALGQLVVMDDLSDESSWTGYLEQASAAGVRSAWSAPIVGSTGVLGTITGFSTSAGRLDADRRELVSLYAGHAASAIERERLIEEVSRRNEILESLRAMLETLAGPDRVDGGLSAALLALCRGLGARAAGMLLTDVSELTGGGPRWVHIDLDESSESDPHGLRELAEAAPAGIDRPRRLGDGLAIAGLPIPGGTGLLLARWDDPAEPSRDAVELLDDARRSLALALEREMLESARREAAAARRSQQLQREVLQHLSHELRTPLTAIHGYASTLQQRDLVWDPDSIDRFLAAITTESARMERLVGDLLDSSAIESGLLRLRPDWTDVRLVLEAARSCVPHPDRVKVAVAADLPPIWADHDRLEQVFVNLLENGVRHGGPDGAVRVTAAAVSGGTSVEVLVSDDGPGIPPEVAERIFEPRVRGEGSTGAGLGLAIVRGIAAAHGGRVELVAGPESSFRVTLPVEPADDEENDG</sequence>
<evidence type="ECO:0000256" key="7">
    <source>
        <dbReference type="ARBA" id="ARBA00022777"/>
    </source>
</evidence>
<dbReference type="InterPro" id="IPR003661">
    <property type="entry name" value="HisK_dim/P_dom"/>
</dbReference>
<evidence type="ECO:0000256" key="9">
    <source>
        <dbReference type="ARBA" id="ARBA00023012"/>
    </source>
</evidence>
<proteinExistence type="predicted"/>
<keyword evidence="5" id="KW-0808">Transferase</keyword>
<dbReference type="SMART" id="SM00387">
    <property type="entry name" value="HATPase_c"/>
    <property type="match status" value="1"/>
</dbReference>
<dbReference type="InterPro" id="IPR027417">
    <property type="entry name" value="P-loop_NTPase"/>
</dbReference>
<evidence type="ECO:0000259" key="12">
    <source>
        <dbReference type="PROSITE" id="PS50893"/>
    </source>
</evidence>
<keyword evidence="14" id="KW-1185">Reference proteome</keyword>
<dbReference type="InterPro" id="IPR004358">
    <property type="entry name" value="Sig_transdc_His_kin-like_C"/>
</dbReference>
<evidence type="ECO:0000256" key="2">
    <source>
        <dbReference type="ARBA" id="ARBA00004236"/>
    </source>
</evidence>
<evidence type="ECO:0000256" key="1">
    <source>
        <dbReference type="ARBA" id="ARBA00000085"/>
    </source>
</evidence>
<dbReference type="CDD" id="cd00075">
    <property type="entry name" value="HATPase"/>
    <property type="match status" value="1"/>
</dbReference>
<accession>A0A1H2JQX3</accession>
<dbReference type="Proteomes" id="UP000182977">
    <property type="component" value="Chromosome I"/>
</dbReference>
<dbReference type="PANTHER" id="PTHR43790:SF8">
    <property type="entry name" value="SUGAR ABC TRANSPORTER ATP-BINDING PROTEIN"/>
    <property type="match status" value="1"/>
</dbReference>
<dbReference type="SUPFAM" id="SSF55874">
    <property type="entry name" value="ATPase domain of HSP90 chaperone/DNA topoisomerase II/histidine kinase"/>
    <property type="match status" value="1"/>
</dbReference>
<dbReference type="InterPro" id="IPR036890">
    <property type="entry name" value="HATPase_C_sf"/>
</dbReference>
<dbReference type="SUPFAM" id="SSF55781">
    <property type="entry name" value="GAF domain-like"/>
    <property type="match status" value="1"/>
</dbReference>
<dbReference type="InterPro" id="IPR003018">
    <property type="entry name" value="GAF"/>
</dbReference>
<dbReference type="Gene3D" id="1.10.287.130">
    <property type="match status" value="1"/>
</dbReference>
<dbReference type="AlphaFoldDB" id="A0A1H2JQX3"/>
<feature type="compositionally biased region" description="Basic and acidic residues" evidence="10">
    <location>
        <begin position="1"/>
        <end position="24"/>
    </location>
</feature>
<dbReference type="InterPro" id="IPR003593">
    <property type="entry name" value="AAA+_ATPase"/>
</dbReference>
<dbReference type="Pfam" id="PF00005">
    <property type="entry name" value="ABC_tran"/>
    <property type="match status" value="1"/>
</dbReference>
<dbReference type="STRING" id="419479.SAMN04488563_2985"/>
<dbReference type="Gene3D" id="3.40.50.300">
    <property type="entry name" value="P-loop containing nucleotide triphosphate hydrolases"/>
    <property type="match status" value="1"/>
</dbReference>
<dbReference type="Pfam" id="PF13185">
    <property type="entry name" value="GAF_2"/>
    <property type="match status" value="1"/>
</dbReference>
<evidence type="ECO:0000256" key="8">
    <source>
        <dbReference type="ARBA" id="ARBA00022840"/>
    </source>
</evidence>
<dbReference type="SMART" id="SM00382">
    <property type="entry name" value="AAA"/>
    <property type="match status" value="1"/>
</dbReference>
<evidence type="ECO:0000313" key="14">
    <source>
        <dbReference type="Proteomes" id="UP000182977"/>
    </source>
</evidence>
<dbReference type="FunFam" id="1.10.287.130:FF:000001">
    <property type="entry name" value="Two-component sensor histidine kinase"/>
    <property type="match status" value="1"/>
</dbReference>
<evidence type="ECO:0000256" key="3">
    <source>
        <dbReference type="ARBA" id="ARBA00012438"/>
    </source>
</evidence>
<dbReference type="GO" id="GO:0016887">
    <property type="term" value="F:ATP hydrolysis activity"/>
    <property type="evidence" value="ECO:0007669"/>
    <property type="project" value="InterPro"/>
</dbReference>
<dbReference type="PANTHER" id="PTHR43790">
    <property type="entry name" value="CARBOHYDRATE TRANSPORT ATP-BINDING PROTEIN MG119-RELATED"/>
    <property type="match status" value="1"/>
</dbReference>
<dbReference type="InterPro" id="IPR029016">
    <property type="entry name" value="GAF-like_dom_sf"/>
</dbReference>
<dbReference type="Gene3D" id="3.30.565.10">
    <property type="entry name" value="Histidine kinase-like ATPase, C-terminal domain"/>
    <property type="match status" value="1"/>
</dbReference>
<evidence type="ECO:0000256" key="4">
    <source>
        <dbReference type="ARBA" id="ARBA00022553"/>
    </source>
</evidence>
<evidence type="ECO:0000256" key="6">
    <source>
        <dbReference type="ARBA" id="ARBA00022741"/>
    </source>
</evidence>
<evidence type="ECO:0000313" key="13">
    <source>
        <dbReference type="EMBL" id="SDU58899.1"/>
    </source>
</evidence>
<dbReference type="SMART" id="SM00388">
    <property type="entry name" value="HisKA"/>
    <property type="match status" value="1"/>
</dbReference>
<dbReference type="SUPFAM" id="SSF47384">
    <property type="entry name" value="Homodimeric domain of signal transducing histidine kinase"/>
    <property type="match status" value="1"/>
</dbReference>
<feature type="region of interest" description="Disordered" evidence="10">
    <location>
        <begin position="1"/>
        <end position="28"/>
    </location>
</feature>
<evidence type="ECO:0000256" key="5">
    <source>
        <dbReference type="ARBA" id="ARBA00022679"/>
    </source>
</evidence>